<dbReference type="Proteomes" id="UP001183388">
    <property type="component" value="Unassembled WGS sequence"/>
</dbReference>
<feature type="transmembrane region" description="Helical" evidence="9">
    <location>
        <begin position="57"/>
        <end position="73"/>
    </location>
</feature>
<dbReference type="PANTHER" id="PTHR24421:SF10">
    <property type="entry name" value="NITRATE_NITRITE SENSOR PROTEIN NARQ"/>
    <property type="match status" value="1"/>
</dbReference>
<dbReference type="SMART" id="SM00387">
    <property type="entry name" value="HATPase_c"/>
    <property type="match status" value="1"/>
</dbReference>
<keyword evidence="12" id="KW-1185">Reference proteome</keyword>
<dbReference type="SUPFAM" id="SSF55874">
    <property type="entry name" value="ATPase domain of HSP90 chaperone/DNA topoisomerase II/histidine kinase"/>
    <property type="match status" value="1"/>
</dbReference>
<evidence type="ECO:0000256" key="4">
    <source>
        <dbReference type="ARBA" id="ARBA00022679"/>
    </source>
</evidence>
<evidence type="ECO:0000256" key="7">
    <source>
        <dbReference type="ARBA" id="ARBA00022840"/>
    </source>
</evidence>
<dbReference type="Pfam" id="PF23539">
    <property type="entry name" value="DUF7134"/>
    <property type="match status" value="1"/>
</dbReference>
<gene>
    <name evidence="11" type="ORF">RM780_15615</name>
</gene>
<evidence type="ECO:0000259" key="10">
    <source>
        <dbReference type="PROSITE" id="PS50109"/>
    </source>
</evidence>
<accession>A0ABU2LAY6</accession>
<sequence length="362" mass="37529">MSLSRRVWDLVLPPLVGLYLCAVVLDGTEGDGAAPALAGVAAAVVQGAALRWRRARPVAVFGVTLVGGAVIHLVAPEGVFPYAGLFAIGALAALRPPRVSLPALAALLALTALNYLTGPAVDAHFAMTVPVIAWALGDAARSRRNAVEQAARRAIAEERDRIQRELHDVIAHSVSVMVVQAAAAGDVFDQRPDQARESLAAIETAGRETLGELRRLLASGEGERHPQPGLDRLPELVTPLRTAGLEVTLSTDVPGPLPAGVELSAFRIAQEALTNALRHAAGATRVEVRVCATEAAVEIEVRDNGRPGAPARAGRTTGSGAGLAGMRERAAMLGGTLAAGPTGDGFRVRAVLPLNDRAEAGR</sequence>
<dbReference type="EMBL" id="JAVREN010000021">
    <property type="protein sequence ID" value="MDT0308378.1"/>
    <property type="molecule type" value="Genomic_DNA"/>
</dbReference>
<evidence type="ECO:0000256" key="5">
    <source>
        <dbReference type="ARBA" id="ARBA00022741"/>
    </source>
</evidence>
<evidence type="ECO:0000313" key="11">
    <source>
        <dbReference type="EMBL" id="MDT0308378.1"/>
    </source>
</evidence>
<dbReference type="InterPro" id="IPR011712">
    <property type="entry name" value="Sig_transdc_His_kin_sub3_dim/P"/>
</dbReference>
<evidence type="ECO:0000256" key="9">
    <source>
        <dbReference type="SAM" id="Phobius"/>
    </source>
</evidence>
<keyword evidence="5" id="KW-0547">Nucleotide-binding</keyword>
<dbReference type="PANTHER" id="PTHR24421">
    <property type="entry name" value="NITRATE/NITRITE SENSOR PROTEIN NARX-RELATED"/>
    <property type="match status" value="1"/>
</dbReference>
<keyword evidence="7" id="KW-0067">ATP-binding</keyword>
<keyword evidence="9" id="KW-0812">Transmembrane</keyword>
<protein>
    <recommendedName>
        <fullName evidence="2">histidine kinase</fullName>
        <ecNumber evidence="2">2.7.13.3</ecNumber>
    </recommendedName>
</protein>
<dbReference type="Gene3D" id="3.30.565.10">
    <property type="entry name" value="Histidine kinase-like ATPase, C-terminal domain"/>
    <property type="match status" value="1"/>
</dbReference>
<name>A0ABU2LAY6_9ACTN</name>
<keyword evidence="8" id="KW-0902">Two-component regulatory system</keyword>
<dbReference type="Pfam" id="PF02518">
    <property type="entry name" value="HATPase_c"/>
    <property type="match status" value="1"/>
</dbReference>
<evidence type="ECO:0000313" key="12">
    <source>
        <dbReference type="Proteomes" id="UP001183388"/>
    </source>
</evidence>
<dbReference type="RefSeq" id="WP_311631327.1">
    <property type="nucleotide sequence ID" value="NZ_JAVREN010000021.1"/>
</dbReference>
<dbReference type="EC" id="2.7.13.3" evidence="2"/>
<proteinExistence type="predicted"/>
<keyword evidence="4" id="KW-0808">Transferase</keyword>
<dbReference type="InterPro" id="IPR036890">
    <property type="entry name" value="HATPase_C_sf"/>
</dbReference>
<keyword evidence="9" id="KW-0472">Membrane</keyword>
<keyword evidence="9" id="KW-1133">Transmembrane helix</keyword>
<organism evidence="11 12">
    <name type="scientific">Streptomyces boetiae</name>
    <dbReference type="NCBI Taxonomy" id="3075541"/>
    <lineage>
        <taxon>Bacteria</taxon>
        <taxon>Bacillati</taxon>
        <taxon>Actinomycetota</taxon>
        <taxon>Actinomycetes</taxon>
        <taxon>Kitasatosporales</taxon>
        <taxon>Streptomycetaceae</taxon>
        <taxon>Streptomyces</taxon>
    </lineage>
</organism>
<dbReference type="InterPro" id="IPR055558">
    <property type="entry name" value="DUF7134"/>
</dbReference>
<dbReference type="PROSITE" id="PS50109">
    <property type="entry name" value="HIS_KIN"/>
    <property type="match status" value="1"/>
</dbReference>
<dbReference type="Pfam" id="PF07730">
    <property type="entry name" value="HisKA_3"/>
    <property type="match status" value="1"/>
</dbReference>
<evidence type="ECO:0000256" key="3">
    <source>
        <dbReference type="ARBA" id="ARBA00022553"/>
    </source>
</evidence>
<evidence type="ECO:0000256" key="6">
    <source>
        <dbReference type="ARBA" id="ARBA00022777"/>
    </source>
</evidence>
<dbReference type="Gene3D" id="1.20.5.1930">
    <property type="match status" value="1"/>
</dbReference>
<comment type="caution">
    <text evidence="11">The sequence shown here is derived from an EMBL/GenBank/DDBJ whole genome shotgun (WGS) entry which is preliminary data.</text>
</comment>
<dbReference type="GO" id="GO:0016301">
    <property type="term" value="F:kinase activity"/>
    <property type="evidence" value="ECO:0007669"/>
    <property type="project" value="UniProtKB-KW"/>
</dbReference>
<dbReference type="InterPro" id="IPR050482">
    <property type="entry name" value="Sensor_HK_TwoCompSys"/>
</dbReference>
<feature type="domain" description="Histidine kinase" evidence="10">
    <location>
        <begin position="267"/>
        <end position="356"/>
    </location>
</feature>
<comment type="catalytic activity">
    <reaction evidence="1">
        <text>ATP + protein L-histidine = ADP + protein N-phospho-L-histidine.</text>
        <dbReference type="EC" id="2.7.13.3"/>
    </reaction>
</comment>
<evidence type="ECO:0000256" key="1">
    <source>
        <dbReference type="ARBA" id="ARBA00000085"/>
    </source>
</evidence>
<dbReference type="InterPro" id="IPR005467">
    <property type="entry name" value="His_kinase_dom"/>
</dbReference>
<evidence type="ECO:0000256" key="8">
    <source>
        <dbReference type="ARBA" id="ARBA00023012"/>
    </source>
</evidence>
<keyword evidence="6 11" id="KW-0418">Kinase</keyword>
<evidence type="ECO:0000256" key="2">
    <source>
        <dbReference type="ARBA" id="ARBA00012438"/>
    </source>
</evidence>
<keyword evidence="3" id="KW-0597">Phosphoprotein</keyword>
<reference evidence="12" key="1">
    <citation type="submission" date="2023-07" db="EMBL/GenBank/DDBJ databases">
        <title>30 novel species of actinomycetes from the DSMZ collection.</title>
        <authorList>
            <person name="Nouioui I."/>
        </authorList>
    </citation>
    <scope>NUCLEOTIDE SEQUENCE [LARGE SCALE GENOMIC DNA]</scope>
    <source>
        <strain evidence="12">DSM 44917</strain>
    </source>
</reference>
<dbReference type="InterPro" id="IPR003594">
    <property type="entry name" value="HATPase_dom"/>
</dbReference>
<dbReference type="CDD" id="cd16917">
    <property type="entry name" value="HATPase_UhpB-NarQ-NarX-like"/>
    <property type="match status" value="1"/>
</dbReference>